<evidence type="ECO:0000256" key="6">
    <source>
        <dbReference type="ARBA" id="ARBA00023136"/>
    </source>
</evidence>
<evidence type="ECO:0000256" key="4">
    <source>
        <dbReference type="ARBA" id="ARBA00022692"/>
    </source>
</evidence>
<organism evidence="8 9">
    <name type="scientific">Hibiscus syriacus</name>
    <name type="common">Rose of Sharon</name>
    <dbReference type="NCBI Taxonomy" id="106335"/>
    <lineage>
        <taxon>Eukaryota</taxon>
        <taxon>Viridiplantae</taxon>
        <taxon>Streptophyta</taxon>
        <taxon>Embryophyta</taxon>
        <taxon>Tracheophyta</taxon>
        <taxon>Spermatophyta</taxon>
        <taxon>Magnoliopsida</taxon>
        <taxon>eudicotyledons</taxon>
        <taxon>Gunneridae</taxon>
        <taxon>Pentapetalae</taxon>
        <taxon>rosids</taxon>
        <taxon>malvids</taxon>
        <taxon>Malvales</taxon>
        <taxon>Malvaceae</taxon>
        <taxon>Malvoideae</taxon>
        <taxon>Hibiscus</taxon>
    </lineage>
</organism>
<keyword evidence="5 7" id="KW-1133">Transmembrane helix</keyword>
<evidence type="ECO:0000256" key="7">
    <source>
        <dbReference type="SAM" id="Phobius"/>
    </source>
</evidence>
<evidence type="ECO:0000313" key="8">
    <source>
        <dbReference type="EMBL" id="KAE8658366.1"/>
    </source>
</evidence>
<evidence type="ECO:0000256" key="1">
    <source>
        <dbReference type="ARBA" id="ARBA00004370"/>
    </source>
</evidence>
<comment type="subcellular location">
    <subcellularLocation>
        <location evidence="1">Membrane</location>
    </subcellularLocation>
</comment>
<dbReference type="PANTHER" id="PTHR23500">
    <property type="entry name" value="SOLUTE CARRIER FAMILY 2, FACILITATED GLUCOSE TRANSPORTER"/>
    <property type="match status" value="1"/>
</dbReference>
<dbReference type="GO" id="GO:0016020">
    <property type="term" value="C:membrane"/>
    <property type="evidence" value="ECO:0007669"/>
    <property type="project" value="UniProtKB-SubCell"/>
</dbReference>
<evidence type="ECO:0000256" key="3">
    <source>
        <dbReference type="ARBA" id="ARBA00022448"/>
    </source>
</evidence>
<feature type="transmembrane region" description="Helical" evidence="7">
    <location>
        <begin position="44"/>
        <end position="61"/>
    </location>
</feature>
<dbReference type="EMBL" id="VEPZ02001744">
    <property type="protein sequence ID" value="KAE8658366.1"/>
    <property type="molecule type" value="Genomic_DNA"/>
</dbReference>
<feature type="transmembrane region" description="Helical" evidence="7">
    <location>
        <begin position="73"/>
        <end position="96"/>
    </location>
</feature>
<accession>A0A6A2X8G1</accession>
<keyword evidence="3" id="KW-0813">Transport</keyword>
<dbReference type="InterPro" id="IPR005828">
    <property type="entry name" value="MFS_sugar_transport-like"/>
</dbReference>
<name>A0A6A2X8G1_HIBSY</name>
<reference evidence="8" key="1">
    <citation type="submission" date="2019-09" db="EMBL/GenBank/DDBJ databases">
        <title>Draft genome information of white flower Hibiscus syriacus.</title>
        <authorList>
            <person name="Kim Y.-M."/>
        </authorList>
    </citation>
    <scope>NUCLEOTIDE SEQUENCE [LARGE SCALE GENOMIC DNA]</scope>
    <source>
        <strain evidence="8">YM2019G1</strain>
    </source>
</reference>
<gene>
    <name evidence="8" type="ORF">F3Y22_tig00116971pilonHSYRG00288</name>
</gene>
<dbReference type="InterPro" id="IPR036259">
    <property type="entry name" value="MFS_trans_sf"/>
</dbReference>
<feature type="transmembrane region" description="Helical" evidence="7">
    <location>
        <begin position="102"/>
        <end position="126"/>
    </location>
</feature>
<dbReference type="SUPFAM" id="SSF103473">
    <property type="entry name" value="MFS general substrate transporter"/>
    <property type="match status" value="1"/>
</dbReference>
<evidence type="ECO:0000313" key="9">
    <source>
        <dbReference type="Proteomes" id="UP000436088"/>
    </source>
</evidence>
<dbReference type="Proteomes" id="UP000436088">
    <property type="component" value="Unassembled WGS sequence"/>
</dbReference>
<dbReference type="InterPro" id="IPR045262">
    <property type="entry name" value="STP/PLT_plant"/>
</dbReference>
<dbReference type="Pfam" id="PF00083">
    <property type="entry name" value="Sugar_tr"/>
    <property type="match status" value="1"/>
</dbReference>
<keyword evidence="8" id="KW-0762">Sugar transport</keyword>
<dbReference type="GO" id="GO:0015144">
    <property type="term" value="F:carbohydrate transmembrane transporter activity"/>
    <property type="evidence" value="ECO:0007669"/>
    <property type="project" value="InterPro"/>
</dbReference>
<evidence type="ECO:0000256" key="5">
    <source>
        <dbReference type="ARBA" id="ARBA00022989"/>
    </source>
</evidence>
<keyword evidence="4 7" id="KW-0812">Transmembrane</keyword>
<proteinExistence type="inferred from homology"/>
<keyword evidence="6 7" id="KW-0472">Membrane</keyword>
<dbReference type="Gene3D" id="1.20.1250.20">
    <property type="entry name" value="MFS general substrate transporter like domains"/>
    <property type="match status" value="1"/>
</dbReference>
<dbReference type="PANTHER" id="PTHR23500:SF357">
    <property type="entry name" value="IP12678P"/>
    <property type="match status" value="1"/>
</dbReference>
<protein>
    <submittedName>
        <fullName evidence="8">Sugar transport protein 13</fullName>
    </submittedName>
</protein>
<dbReference type="AlphaFoldDB" id="A0A6A2X8G1"/>
<evidence type="ECO:0000256" key="2">
    <source>
        <dbReference type="ARBA" id="ARBA00010992"/>
    </source>
</evidence>
<comment type="caution">
    <text evidence="8">The sequence shown here is derived from an EMBL/GenBank/DDBJ whole genome shotgun (WGS) entry which is preliminary data.</text>
</comment>
<sequence>MPAGDTGGGGVASMPDFLKKFFPVVYHRTRNPGTEGNYCKYDNQGLQLFTSSLYLAVPLFLSEIAPTRIRGGLNILFQLNVTIGIFFANLVIYGTAKIKGGWGWRLSLGLAGIPALLLTVGALLVVDSPNSLIERGRLEQGKAVLRKISGTDNIEPDVMVTGEMEKRFGGEMELGFRELGTQRLGIWEKEGSIDLPDGNVILEQAKGDNKANGNVELEWAKGETKAIEDS</sequence>
<keyword evidence="9" id="KW-1185">Reference proteome</keyword>
<comment type="similarity">
    <text evidence="2">Belongs to the major facilitator superfamily. Sugar transporter (TC 2.A.1.1) family.</text>
</comment>